<keyword evidence="6 9" id="KW-0943">RNA-mediated gene silencing</keyword>
<comment type="similarity">
    <text evidence="1 9">Belongs to the RdRP family.</text>
</comment>
<evidence type="ECO:0000259" key="10">
    <source>
        <dbReference type="Pfam" id="PF05183"/>
    </source>
</evidence>
<evidence type="ECO:0000259" key="12">
    <source>
        <dbReference type="Pfam" id="PF26253"/>
    </source>
</evidence>
<dbReference type="Pfam" id="PF26249">
    <property type="entry name" value="4HB_RdRP3_N"/>
    <property type="match status" value="1"/>
</dbReference>
<keyword evidence="5 9" id="KW-0694">RNA-binding</keyword>
<dbReference type="Pfam" id="PF05183">
    <property type="entry name" value="RdRP"/>
    <property type="match status" value="1"/>
</dbReference>
<comment type="catalytic activity">
    <reaction evidence="7 9">
        <text>RNA(n) + a ribonucleoside 5'-triphosphate = RNA(n+1) + diphosphate</text>
        <dbReference type="Rhea" id="RHEA:21248"/>
        <dbReference type="Rhea" id="RHEA-COMP:14527"/>
        <dbReference type="Rhea" id="RHEA-COMP:17342"/>
        <dbReference type="ChEBI" id="CHEBI:33019"/>
        <dbReference type="ChEBI" id="CHEBI:61557"/>
        <dbReference type="ChEBI" id="CHEBI:140395"/>
        <dbReference type="EC" id="2.7.7.48"/>
    </reaction>
</comment>
<dbReference type="InterPro" id="IPR058697">
    <property type="entry name" value="RDRP3-5_N"/>
</dbReference>
<gene>
    <name evidence="13" type="ORF">ACJIZ3_018726</name>
</gene>
<evidence type="ECO:0000256" key="5">
    <source>
        <dbReference type="ARBA" id="ARBA00022884"/>
    </source>
</evidence>
<dbReference type="Proteomes" id="UP001634393">
    <property type="component" value="Unassembled WGS sequence"/>
</dbReference>
<dbReference type="PANTHER" id="PTHR23079">
    <property type="entry name" value="RNA-DEPENDENT RNA POLYMERASE"/>
    <property type="match status" value="1"/>
</dbReference>
<dbReference type="AlphaFoldDB" id="A0ABD3SZ74"/>
<feature type="domain" description="RDRP C-terminal head" evidence="12">
    <location>
        <begin position="923"/>
        <end position="997"/>
    </location>
</feature>
<comment type="caution">
    <text evidence="13">The sequence shown here is derived from an EMBL/GenBank/DDBJ whole genome shotgun (WGS) entry which is preliminary data.</text>
</comment>
<dbReference type="GO" id="GO:0003968">
    <property type="term" value="F:RNA-directed RNA polymerase activity"/>
    <property type="evidence" value="ECO:0007669"/>
    <property type="project" value="UniProtKB-KW"/>
</dbReference>
<accession>A0ABD3SZ74</accession>
<organism evidence="13 14">
    <name type="scientific">Penstemon smallii</name>
    <dbReference type="NCBI Taxonomy" id="265156"/>
    <lineage>
        <taxon>Eukaryota</taxon>
        <taxon>Viridiplantae</taxon>
        <taxon>Streptophyta</taxon>
        <taxon>Embryophyta</taxon>
        <taxon>Tracheophyta</taxon>
        <taxon>Spermatophyta</taxon>
        <taxon>Magnoliopsida</taxon>
        <taxon>eudicotyledons</taxon>
        <taxon>Gunneridae</taxon>
        <taxon>Pentapetalae</taxon>
        <taxon>asterids</taxon>
        <taxon>lamiids</taxon>
        <taxon>Lamiales</taxon>
        <taxon>Plantaginaceae</taxon>
        <taxon>Cheloneae</taxon>
        <taxon>Penstemon</taxon>
    </lineage>
</organism>
<sequence>MGSQEVVNLPESVKKTIEIICQEKKLPPLKNYAKKMLAEIGEEASLDVLRTIWSSKEVTSFSGYISFLVKQDYPVHANTVLSAYDSTVPSPHAQKTWLGDGERLKSPISMSSSQNSSNSTSPINLTRRFSFEHGNKQRRSPSGRGHSHSPLAMSPQLLILTKLEYRRLFLLLSYIKREKLEAAIDLDGANEIISIKDLPMRVFEDRIWNKYGLKFCDEYDRITYLDSNSGKTHLYYCHVDRDGSYYFKGPYLNSTRTHLQRSLGDDNVLIVKFLEDDPCGNRKIFEEGVLVGLRRFQFFLFKDERNRKKKNQLEKEKKSTSVKCYFVRIDSGASDNDDENYILFGKSISEARRLFMHIDTVSTTEKYMARFALILSKTVKLQVDFGAVVIERIEDIPFRDENGFFVCAEGKPLLHTDGTGFISEDLAVKCQKDFVSSKSNKDNSFEKYDEFVKFEDMACQKSGAEARNKEPPLLIQCRLFYQGHAVKGTLLVNKKLERGTIQIRPSMIKVERDPTLPEKGTFNSLEIVTISHKPGRTFLSKNLIALLSYGGVPQEYFLYLLRNALEETRNVYSNRRAALRVTSNHDGLEEGIVAQRMILSGVPLNEPYLQHCLSNLEDMEKSKLKNGKIPIDDSFYVMGTADPTGILNTHQVCVILDNGQISGKVLVYRNPGIHFGDIHILEAVYVKELEEVVGNAKYGIFFSTKGSRSAAYEMASGDFDGDLYWVSRNPELLKYFKASEPWNRVYSSPSSNKRGPRELSTVELERELFQLFLESRRTSYDMATACHSWLTFMDRLLTLGDHCTSEKDCLRKKMIHLIDIYYDALDAPKSGKKVDVLKELKAEKYPHHMGKGGDLSYKSSSILGLIYDRVEAFKDAAAVPVTTKEVWKLSCFEVEIPVIYVNMWKSRYEKYLKDMCQALKCGDESRNEAANEVVIKYKELLYDGCVEMEESSKDTEIIYEEAMAIYHVTYEYATTNGVERCSFAWRVAGSALCNLFAWKLAGPKDKPLVVLRSVLRELLNY</sequence>
<reference evidence="13 14" key="1">
    <citation type="submission" date="2024-12" db="EMBL/GenBank/DDBJ databases">
        <title>The unique morphological basis and parallel evolutionary history of personate flowers in Penstemon.</title>
        <authorList>
            <person name="Depatie T.H."/>
            <person name="Wessinger C.A."/>
        </authorList>
    </citation>
    <scope>NUCLEOTIDE SEQUENCE [LARGE SCALE GENOMIC DNA]</scope>
    <source>
        <strain evidence="13">WTNN_2</strain>
        <tissue evidence="13">Leaf</tissue>
    </source>
</reference>
<keyword evidence="3 9" id="KW-0808">Transferase</keyword>
<evidence type="ECO:0000256" key="3">
    <source>
        <dbReference type="ARBA" id="ARBA00022679"/>
    </source>
</evidence>
<feature type="domain" description="RDRP core" evidence="10">
    <location>
        <begin position="244"/>
        <end position="870"/>
    </location>
</feature>
<dbReference type="GO" id="GO:0031047">
    <property type="term" value="P:regulatory ncRNA-mediated gene silencing"/>
    <property type="evidence" value="ECO:0007669"/>
    <property type="project" value="UniProtKB-KW"/>
</dbReference>
<protein>
    <recommendedName>
        <fullName evidence="9">RNA-dependent RNA polymerase</fullName>
        <ecNumber evidence="9">2.7.7.48</ecNumber>
    </recommendedName>
</protein>
<dbReference type="InterPro" id="IPR057596">
    <property type="entry name" value="RDRP_core"/>
</dbReference>
<dbReference type="InterPro" id="IPR058752">
    <property type="entry name" value="RDRP_C_head"/>
</dbReference>
<evidence type="ECO:0000259" key="11">
    <source>
        <dbReference type="Pfam" id="PF26249"/>
    </source>
</evidence>
<feature type="domain" description="RDRP3-5 N-terminal" evidence="11">
    <location>
        <begin position="9"/>
        <end position="73"/>
    </location>
</feature>
<keyword evidence="14" id="KW-1185">Reference proteome</keyword>
<evidence type="ECO:0000256" key="1">
    <source>
        <dbReference type="ARBA" id="ARBA00005762"/>
    </source>
</evidence>
<name>A0ABD3SZ74_9LAMI</name>
<comment type="function">
    <text evidence="8 9">Probably involved in the RNA silencing pathway and required for the generation of small interfering RNAs (siRNAs).</text>
</comment>
<evidence type="ECO:0000313" key="14">
    <source>
        <dbReference type="Proteomes" id="UP001634393"/>
    </source>
</evidence>
<evidence type="ECO:0000256" key="9">
    <source>
        <dbReference type="RuleBase" id="RU363098"/>
    </source>
</evidence>
<evidence type="ECO:0000256" key="4">
    <source>
        <dbReference type="ARBA" id="ARBA00022695"/>
    </source>
</evidence>
<dbReference type="PANTHER" id="PTHR23079:SF55">
    <property type="entry name" value="RNA-DIRECTED RNA POLYMERASE"/>
    <property type="match status" value="1"/>
</dbReference>
<keyword evidence="4 9" id="KW-0548">Nucleotidyltransferase</keyword>
<dbReference type="Pfam" id="PF26253">
    <property type="entry name" value="RdRP_head"/>
    <property type="match status" value="1"/>
</dbReference>
<evidence type="ECO:0000256" key="2">
    <source>
        <dbReference type="ARBA" id="ARBA00022484"/>
    </source>
</evidence>
<dbReference type="EMBL" id="JBJXBP010000005">
    <property type="protein sequence ID" value="KAL3829924.1"/>
    <property type="molecule type" value="Genomic_DNA"/>
</dbReference>
<keyword evidence="2 9" id="KW-0696">RNA-directed RNA polymerase</keyword>
<dbReference type="GO" id="GO:0003723">
    <property type="term" value="F:RNA binding"/>
    <property type="evidence" value="ECO:0007669"/>
    <property type="project" value="UniProtKB-KW"/>
</dbReference>
<proteinExistence type="inferred from homology"/>
<dbReference type="EC" id="2.7.7.48" evidence="9"/>
<evidence type="ECO:0000256" key="6">
    <source>
        <dbReference type="ARBA" id="ARBA00023158"/>
    </source>
</evidence>
<evidence type="ECO:0000256" key="8">
    <source>
        <dbReference type="ARBA" id="ARBA00093763"/>
    </source>
</evidence>
<evidence type="ECO:0000256" key="7">
    <source>
        <dbReference type="ARBA" id="ARBA00048744"/>
    </source>
</evidence>
<dbReference type="InterPro" id="IPR007855">
    <property type="entry name" value="RDRP"/>
</dbReference>
<evidence type="ECO:0000313" key="13">
    <source>
        <dbReference type="EMBL" id="KAL3829924.1"/>
    </source>
</evidence>